<sequence>TLAMNFRLIVEQSNHRDTGHETTAIDVETNTISK</sequence>
<protein>
    <submittedName>
        <fullName evidence="1">Uncharacterized protein</fullName>
    </submittedName>
</protein>
<reference evidence="1" key="1">
    <citation type="submission" date="2021-02" db="EMBL/GenBank/DDBJ databases">
        <authorList>
            <person name="Nowell W R."/>
        </authorList>
    </citation>
    <scope>NUCLEOTIDE SEQUENCE</scope>
</reference>
<gene>
    <name evidence="1" type="ORF">OVN521_LOCUS39610</name>
</gene>
<evidence type="ECO:0000313" key="2">
    <source>
        <dbReference type="Proteomes" id="UP000663866"/>
    </source>
</evidence>
<comment type="caution">
    <text evidence="1">The sequence shown here is derived from an EMBL/GenBank/DDBJ whole genome shotgun (WGS) entry which is preliminary data.</text>
</comment>
<keyword evidence="2" id="KW-1185">Reference proteome</keyword>
<dbReference type="AlphaFoldDB" id="A0A820UD46"/>
<feature type="non-terminal residue" evidence="1">
    <location>
        <position position="1"/>
    </location>
</feature>
<evidence type="ECO:0000313" key="1">
    <source>
        <dbReference type="EMBL" id="CAF4480790.1"/>
    </source>
</evidence>
<dbReference type="Proteomes" id="UP000663866">
    <property type="component" value="Unassembled WGS sequence"/>
</dbReference>
<proteinExistence type="predicted"/>
<dbReference type="EMBL" id="CAJOBG010050536">
    <property type="protein sequence ID" value="CAF4480790.1"/>
    <property type="molecule type" value="Genomic_DNA"/>
</dbReference>
<organism evidence="1 2">
    <name type="scientific">Rotaria magnacalcarata</name>
    <dbReference type="NCBI Taxonomy" id="392030"/>
    <lineage>
        <taxon>Eukaryota</taxon>
        <taxon>Metazoa</taxon>
        <taxon>Spiralia</taxon>
        <taxon>Gnathifera</taxon>
        <taxon>Rotifera</taxon>
        <taxon>Eurotatoria</taxon>
        <taxon>Bdelloidea</taxon>
        <taxon>Philodinida</taxon>
        <taxon>Philodinidae</taxon>
        <taxon>Rotaria</taxon>
    </lineage>
</organism>
<name>A0A820UD46_9BILA</name>
<accession>A0A820UD46</accession>